<dbReference type="EMBL" id="JBJURJ010000007">
    <property type="protein sequence ID" value="MFM9329180.1"/>
    <property type="molecule type" value="Genomic_DNA"/>
</dbReference>
<evidence type="ECO:0000313" key="1">
    <source>
        <dbReference type="EMBL" id="MFM9329180.1"/>
    </source>
</evidence>
<comment type="caution">
    <text evidence="1">The sequence shown here is derived from an EMBL/GenBank/DDBJ whole genome shotgun (WGS) entry which is preliminary data.</text>
</comment>
<dbReference type="Proteomes" id="UP001631969">
    <property type="component" value="Unassembled WGS sequence"/>
</dbReference>
<keyword evidence="2" id="KW-1185">Reference proteome</keyword>
<gene>
    <name evidence="1" type="ORF">ACI1P1_12865</name>
</gene>
<organism evidence="1 2">
    <name type="scientific">Paenibacillus mesotrionivorans</name>
    <dbReference type="NCBI Taxonomy" id="3160968"/>
    <lineage>
        <taxon>Bacteria</taxon>
        <taxon>Bacillati</taxon>
        <taxon>Bacillota</taxon>
        <taxon>Bacilli</taxon>
        <taxon>Bacillales</taxon>
        <taxon>Paenibacillaceae</taxon>
        <taxon>Paenibacillus</taxon>
    </lineage>
</organism>
<sequence>MITIQLDNKDGNMWNLSEIVSGLSWSTTRTGRPASIEFSLLRNGFYQSDSFAIRNGDIVRVFKEGAGFFYGYVFSIGHNPDGEVSVKAYDQVRYLLSKALYIFKGQTASEIISQLAADFKLQTGTLEDTGFAIESMVEDGQTLLDIIEKAITLTLVSTQRHYVFFDDYGGLSLRLVDNLKTDFYIGDGSLMTGYDYSADIDSDTYNRIKLYKDNKQTGRREVHMVEDSANIAKWGVLQLYQSVDEKKNEAQIKDMLDQLAQLKNRESKSLKVDAIGDIRVRAGVYVPVVIDALGLNLPMLVDEAKHSFEGDDHTMSLTLKVI</sequence>
<name>A0ACC7NYC9_9BACL</name>
<evidence type="ECO:0000313" key="2">
    <source>
        <dbReference type="Proteomes" id="UP001631969"/>
    </source>
</evidence>
<protein>
    <submittedName>
        <fullName evidence="1">Uncharacterized protein</fullName>
    </submittedName>
</protein>
<accession>A0ACC7NYC9</accession>
<reference evidence="1" key="1">
    <citation type="submission" date="2024-12" db="EMBL/GenBank/DDBJ databases">
        <authorList>
            <person name="Wu N."/>
        </authorList>
    </citation>
    <scope>NUCLEOTIDE SEQUENCE</scope>
    <source>
        <strain evidence="1">P15</strain>
    </source>
</reference>
<proteinExistence type="predicted"/>